<accession>A0AAV2TYZ9</accession>
<dbReference type="GO" id="GO:0005829">
    <property type="term" value="C:cytosol"/>
    <property type="evidence" value="ECO:0007669"/>
    <property type="project" value="TreeGrafter"/>
</dbReference>
<evidence type="ECO:0008006" key="11">
    <source>
        <dbReference type="Google" id="ProtNLM"/>
    </source>
</evidence>
<dbReference type="InterPro" id="IPR029021">
    <property type="entry name" value="Prot-tyrosine_phosphatase-like"/>
</dbReference>
<dbReference type="GO" id="GO:0004725">
    <property type="term" value="F:protein tyrosine phosphatase activity"/>
    <property type="evidence" value="ECO:0007669"/>
    <property type="project" value="TreeGrafter"/>
</dbReference>
<evidence type="ECO:0000259" key="8">
    <source>
        <dbReference type="PROSITE" id="PS50056"/>
    </source>
</evidence>
<dbReference type="PANTHER" id="PTHR45948:SF2">
    <property type="entry name" value="DUAL SPECIFICITY PROTEIN PHOSPHATASE"/>
    <property type="match status" value="1"/>
</dbReference>
<dbReference type="InterPro" id="IPR000387">
    <property type="entry name" value="Tyr_Pase_dom"/>
</dbReference>
<comment type="catalytic activity">
    <reaction evidence="4">
        <text>O-phospho-L-seryl-[protein] + H2O = L-seryl-[protein] + phosphate</text>
        <dbReference type="Rhea" id="RHEA:20629"/>
        <dbReference type="Rhea" id="RHEA-COMP:9863"/>
        <dbReference type="Rhea" id="RHEA-COMP:11604"/>
        <dbReference type="ChEBI" id="CHEBI:15377"/>
        <dbReference type="ChEBI" id="CHEBI:29999"/>
        <dbReference type="ChEBI" id="CHEBI:43474"/>
        <dbReference type="ChEBI" id="CHEBI:83421"/>
        <dbReference type="EC" id="3.1.3.16"/>
    </reaction>
</comment>
<comment type="catalytic activity">
    <reaction evidence="5">
        <text>O-phospho-L-threonyl-[protein] + H2O = L-threonyl-[protein] + phosphate</text>
        <dbReference type="Rhea" id="RHEA:47004"/>
        <dbReference type="Rhea" id="RHEA-COMP:11060"/>
        <dbReference type="Rhea" id="RHEA-COMP:11605"/>
        <dbReference type="ChEBI" id="CHEBI:15377"/>
        <dbReference type="ChEBI" id="CHEBI:30013"/>
        <dbReference type="ChEBI" id="CHEBI:43474"/>
        <dbReference type="ChEBI" id="CHEBI:61977"/>
        <dbReference type="EC" id="3.1.3.16"/>
    </reaction>
</comment>
<keyword evidence="3" id="KW-0904">Protein phosphatase</keyword>
<comment type="caution">
    <text evidence="9">The sequence shown here is derived from an EMBL/GenBank/DDBJ whole genome shotgun (WGS) entry which is preliminary data.</text>
</comment>
<feature type="compositionally biased region" description="Basic and acidic residues" evidence="6">
    <location>
        <begin position="203"/>
        <end position="214"/>
    </location>
</feature>
<evidence type="ECO:0000259" key="7">
    <source>
        <dbReference type="PROSITE" id="PS50054"/>
    </source>
</evidence>
<protein>
    <recommendedName>
        <fullName evidence="11">Dual specificity protein phosphatase 22</fullName>
    </recommendedName>
</protein>
<sequence>MGGKMSRVMPGVYVGGLSSVKSKEQMAENGITHICTVLVQSVEDGGRKHISFYVNDSPEEKISRYFEEACTFIHEARVSGGRVLIHCACGVSRSVTVTLAYLLVITDFSLADLFKAVLGARHCACPNSGFMQQLIDFENRKENLELRKKLEARFGQWPTEKREADAQEIKSHIATQEYFILHGVYPDETPLDDNTSKTFSPHAVKEDSELEKPKPLSSKYFTVTFHGQPRTLSDFLINRPPAPTEEETPRSQDENGDSKTGSS</sequence>
<dbReference type="GO" id="GO:0007165">
    <property type="term" value="P:signal transduction"/>
    <property type="evidence" value="ECO:0007669"/>
    <property type="project" value="TreeGrafter"/>
</dbReference>
<evidence type="ECO:0000313" key="9">
    <source>
        <dbReference type="EMBL" id="CAL5142286.1"/>
    </source>
</evidence>
<dbReference type="Pfam" id="PF00782">
    <property type="entry name" value="DSPc"/>
    <property type="match status" value="1"/>
</dbReference>
<dbReference type="AlphaFoldDB" id="A0AAV2TYZ9"/>
<evidence type="ECO:0000256" key="1">
    <source>
        <dbReference type="ARBA" id="ARBA00008601"/>
    </source>
</evidence>
<gene>
    <name evidence="9" type="ORF">CDAUBV1_LOCUS17532</name>
</gene>
<keyword evidence="2" id="KW-0378">Hydrolase</keyword>
<dbReference type="SUPFAM" id="SSF52799">
    <property type="entry name" value="(Phosphotyrosine protein) phosphatases II"/>
    <property type="match status" value="1"/>
</dbReference>
<dbReference type="SMART" id="SM00195">
    <property type="entry name" value="DSPc"/>
    <property type="match status" value="1"/>
</dbReference>
<feature type="compositionally biased region" description="Basic and acidic residues" evidence="6">
    <location>
        <begin position="247"/>
        <end position="257"/>
    </location>
</feature>
<dbReference type="PROSITE" id="PS50054">
    <property type="entry name" value="TYR_PHOSPHATASE_DUAL"/>
    <property type="match status" value="1"/>
</dbReference>
<evidence type="ECO:0000256" key="2">
    <source>
        <dbReference type="ARBA" id="ARBA00022801"/>
    </source>
</evidence>
<feature type="region of interest" description="Disordered" evidence="6">
    <location>
        <begin position="191"/>
        <end position="216"/>
    </location>
</feature>
<evidence type="ECO:0000256" key="4">
    <source>
        <dbReference type="ARBA" id="ARBA00047761"/>
    </source>
</evidence>
<dbReference type="InterPro" id="IPR000340">
    <property type="entry name" value="Dual-sp_phosphatase_cat-dom"/>
</dbReference>
<dbReference type="Gene3D" id="3.90.190.10">
    <property type="entry name" value="Protein tyrosine phosphatase superfamily"/>
    <property type="match status" value="1"/>
</dbReference>
<name>A0AAV2TYZ9_CALDB</name>
<dbReference type="EMBL" id="CAXLJL010001000">
    <property type="protein sequence ID" value="CAL5142286.1"/>
    <property type="molecule type" value="Genomic_DNA"/>
</dbReference>
<dbReference type="PANTHER" id="PTHR45948">
    <property type="entry name" value="DUAL SPECIFICITY PROTEIN PHOSPHATASE DDB_G0269404-RELATED"/>
    <property type="match status" value="1"/>
</dbReference>
<proteinExistence type="inferred from homology"/>
<feature type="domain" description="Tyrosine specific protein phosphatases" evidence="8">
    <location>
        <begin position="64"/>
        <end position="121"/>
    </location>
</feature>
<feature type="domain" description="Tyrosine-protein phosphatase" evidence="7">
    <location>
        <begin position="4"/>
        <end position="143"/>
    </location>
</feature>
<dbReference type="PROSITE" id="PS50056">
    <property type="entry name" value="TYR_PHOSPHATASE_2"/>
    <property type="match status" value="1"/>
</dbReference>
<dbReference type="Proteomes" id="UP001497525">
    <property type="component" value="Unassembled WGS sequence"/>
</dbReference>
<evidence type="ECO:0000313" key="10">
    <source>
        <dbReference type="Proteomes" id="UP001497525"/>
    </source>
</evidence>
<dbReference type="GO" id="GO:0004722">
    <property type="term" value="F:protein serine/threonine phosphatase activity"/>
    <property type="evidence" value="ECO:0007669"/>
    <property type="project" value="UniProtKB-EC"/>
</dbReference>
<feature type="region of interest" description="Disordered" evidence="6">
    <location>
        <begin position="231"/>
        <end position="263"/>
    </location>
</feature>
<organism evidence="9 10">
    <name type="scientific">Calicophoron daubneyi</name>
    <name type="common">Rumen fluke</name>
    <name type="synonym">Paramphistomum daubneyi</name>
    <dbReference type="NCBI Taxonomy" id="300641"/>
    <lineage>
        <taxon>Eukaryota</taxon>
        <taxon>Metazoa</taxon>
        <taxon>Spiralia</taxon>
        <taxon>Lophotrochozoa</taxon>
        <taxon>Platyhelminthes</taxon>
        <taxon>Trematoda</taxon>
        <taxon>Digenea</taxon>
        <taxon>Plagiorchiida</taxon>
        <taxon>Pronocephalata</taxon>
        <taxon>Paramphistomoidea</taxon>
        <taxon>Paramphistomidae</taxon>
        <taxon>Calicophoron</taxon>
    </lineage>
</organism>
<evidence type="ECO:0000256" key="5">
    <source>
        <dbReference type="ARBA" id="ARBA00048336"/>
    </source>
</evidence>
<reference evidence="9" key="1">
    <citation type="submission" date="2024-06" db="EMBL/GenBank/DDBJ databases">
        <authorList>
            <person name="Liu X."/>
            <person name="Lenzi L."/>
            <person name="Haldenby T S."/>
            <person name="Uol C."/>
        </authorList>
    </citation>
    <scope>NUCLEOTIDE SEQUENCE</scope>
</reference>
<evidence type="ECO:0000256" key="6">
    <source>
        <dbReference type="SAM" id="MobiDB-lite"/>
    </source>
</evidence>
<evidence type="ECO:0000256" key="3">
    <source>
        <dbReference type="ARBA" id="ARBA00022912"/>
    </source>
</evidence>
<dbReference type="InterPro" id="IPR020422">
    <property type="entry name" value="TYR_PHOSPHATASE_DUAL_dom"/>
</dbReference>
<comment type="similarity">
    <text evidence="1">Belongs to the protein-tyrosine phosphatase family. Non-receptor class dual specificity subfamily.</text>
</comment>